<feature type="region of interest" description="Disordered" evidence="1">
    <location>
        <begin position="220"/>
        <end position="242"/>
    </location>
</feature>
<evidence type="ECO:0000256" key="1">
    <source>
        <dbReference type="SAM" id="MobiDB-lite"/>
    </source>
</evidence>
<evidence type="ECO:0000256" key="2">
    <source>
        <dbReference type="SAM" id="Phobius"/>
    </source>
</evidence>
<dbReference type="PANTHER" id="PTHR36768:SF1">
    <property type="entry name" value="ATP-DEPENDENT HELICASE_DEOXYRIBONUCLEASE SUBUNIT B"/>
    <property type="match status" value="1"/>
</dbReference>
<evidence type="ECO:0000313" key="5">
    <source>
        <dbReference type="Proteomes" id="UP001244341"/>
    </source>
</evidence>
<keyword evidence="3" id="KW-0732">Signal</keyword>
<evidence type="ECO:0000313" key="4">
    <source>
        <dbReference type="EMBL" id="WIA08854.1"/>
    </source>
</evidence>
<feature type="chain" id="PRO_5046723174" evidence="3">
    <location>
        <begin position="26"/>
        <end position="242"/>
    </location>
</feature>
<keyword evidence="2" id="KW-1133">Transmembrane helix</keyword>
<keyword evidence="2" id="KW-0812">Transmembrane</keyword>
<gene>
    <name evidence="4" type="ORF">OEZ85_008275</name>
</gene>
<organism evidence="4 5">
    <name type="scientific">Tetradesmus obliquus</name>
    <name type="common">Green alga</name>
    <name type="synonym">Acutodesmus obliquus</name>
    <dbReference type="NCBI Taxonomy" id="3088"/>
    <lineage>
        <taxon>Eukaryota</taxon>
        <taxon>Viridiplantae</taxon>
        <taxon>Chlorophyta</taxon>
        <taxon>core chlorophytes</taxon>
        <taxon>Chlorophyceae</taxon>
        <taxon>CS clade</taxon>
        <taxon>Sphaeropleales</taxon>
        <taxon>Scenedesmaceae</taxon>
        <taxon>Tetradesmus</taxon>
    </lineage>
</organism>
<dbReference type="PANTHER" id="PTHR36768">
    <property type="entry name" value="ATP-DEPENDENT HELICASE/DEOXYRIBONUCLEASE SUBUNIT B"/>
    <property type="match status" value="1"/>
</dbReference>
<keyword evidence="5" id="KW-1185">Reference proteome</keyword>
<reference evidence="4 5" key="1">
    <citation type="submission" date="2023-05" db="EMBL/GenBank/DDBJ databases">
        <title>A 100% complete, gapless, phased diploid assembly of the Scenedesmus obliquus UTEX 3031 genome.</title>
        <authorList>
            <person name="Biondi T.C."/>
            <person name="Hanschen E.R."/>
            <person name="Kwon T."/>
            <person name="Eng W."/>
            <person name="Kruse C.P.S."/>
            <person name="Koehler S.I."/>
            <person name="Kunde Y."/>
            <person name="Gleasner C.D."/>
            <person name="You Mak K.T."/>
            <person name="Polle J."/>
            <person name="Hovde B.T."/>
            <person name="Starkenburg S.R."/>
        </authorList>
    </citation>
    <scope>NUCLEOTIDE SEQUENCE [LARGE SCALE GENOMIC DNA]</scope>
    <source>
        <strain evidence="4 5">DOE0152z</strain>
    </source>
</reference>
<name>A0ABY8TIW6_TETOB</name>
<sequence length="242" mass="27258">MVGWLQPRLAITLAWLLLWLGCSRAVHHEGDFIHTSRRAQFLRKRTNWHDLIEHHCPRFGQNRIVAMPINKPGTDAQEVTDYRIQLSFDGDRVLTPWLTVLGKGVEGMPLLEVQLRRAGDELKGAKAWVLPLPDELLMKHAALYEDYKNTTHWPKHVLVHYRWHDEGDVDFNKGLYVLLATGLLLFLLLSFNTLAGVQSKVAQLLSDVVGAQYDPLGGPALPEGALGQPPPYIPFKGGSHVE</sequence>
<keyword evidence="2" id="KW-0472">Membrane</keyword>
<proteinExistence type="predicted"/>
<feature type="signal peptide" evidence="3">
    <location>
        <begin position="1"/>
        <end position="25"/>
    </location>
</feature>
<accession>A0ABY8TIW6</accession>
<evidence type="ECO:0000256" key="3">
    <source>
        <dbReference type="SAM" id="SignalP"/>
    </source>
</evidence>
<protein>
    <submittedName>
        <fullName evidence="4">Uncharacterized protein</fullName>
    </submittedName>
</protein>
<dbReference type="EMBL" id="CP126208">
    <property type="protein sequence ID" value="WIA08854.1"/>
    <property type="molecule type" value="Genomic_DNA"/>
</dbReference>
<feature type="transmembrane region" description="Helical" evidence="2">
    <location>
        <begin position="175"/>
        <end position="195"/>
    </location>
</feature>
<dbReference type="Proteomes" id="UP001244341">
    <property type="component" value="Chromosome 1b"/>
</dbReference>